<keyword evidence="1 2" id="KW-0694">RNA-binding</keyword>
<feature type="region of interest" description="Disordered" evidence="3">
    <location>
        <begin position="134"/>
        <end position="173"/>
    </location>
</feature>
<name>A0A0L7K481_OPEBR</name>
<dbReference type="STRING" id="104452.A0A0L7K481"/>
<dbReference type="AlphaFoldDB" id="A0A0L7K481"/>
<comment type="caution">
    <text evidence="5">The sequence shown here is derived from an EMBL/GenBank/DDBJ whole genome shotgun (WGS) entry which is preliminary data.</text>
</comment>
<organism evidence="5 6">
    <name type="scientific">Operophtera brumata</name>
    <name type="common">Winter moth</name>
    <name type="synonym">Phalaena brumata</name>
    <dbReference type="NCBI Taxonomy" id="104452"/>
    <lineage>
        <taxon>Eukaryota</taxon>
        <taxon>Metazoa</taxon>
        <taxon>Ecdysozoa</taxon>
        <taxon>Arthropoda</taxon>
        <taxon>Hexapoda</taxon>
        <taxon>Insecta</taxon>
        <taxon>Pterygota</taxon>
        <taxon>Neoptera</taxon>
        <taxon>Endopterygota</taxon>
        <taxon>Lepidoptera</taxon>
        <taxon>Glossata</taxon>
        <taxon>Ditrysia</taxon>
        <taxon>Geometroidea</taxon>
        <taxon>Geometridae</taxon>
        <taxon>Larentiinae</taxon>
        <taxon>Operophtera</taxon>
    </lineage>
</organism>
<evidence type="ECO:0000256" key="3">
    <source>
        <dbReference type="SAM" id="MobiDB-lite"/>
    </source>
</evidence>
<dbReference type="InterPro" id="IPR035979">
    <property type="entry name" value="RBD_domain_sf"/>
</dbReference>
<dbReference type="GO" id="GO:0000398">
    <property type="term" value="P:mRNA splicing, via spliceosome"/>
    <property type="evidence" value="ECO:0007669"/>
    <property type="project" value="TreeGrafter"/>
</dbReference>
<sequence>SEHEDVPQPSKPNFATNFLNKVRNSLFVYPEGHPMNHIKEIEVDLFGHLQAEDIPPISKRRKMLRRFERKKAHSMQVAIATRGLAIPTSSIDRPHYDHAGNTFWDMDGEEPELEWCPDYMLPSDLPLACKTKHGLPPSNRNDHHPGEKNFNVQSDLRNLRSPKNRNEPIGPRNQHLYTIRDNNIVRLEHVDQDQGDEYRAVDIVVPENPAEEMLLEGTKMSVDNIRKIERFRDYDPGVPSKNIAPTVSQEQVSLLFNQFVLANGGPINVRLMTSGRMRGQAFVEFQALSEANGTILSGRPIIAQFARNTNHRPG</sequence>
<dbReference type="SUPFAM" id="SSF54928">
    <property type="entry name" value="RNA-binding domain, RBD"/>
    <property type="match status" value="1"/>
</dbReference>
<dbReference type="GO" id="GO:0030626">
    <property type="term" value="F:U12 snRNA binding"/>
    <property type="evidence" value="ECO:0007669"/>
    <property type="project" value="TreeGrafter"/>
</dbReference>
<accession>A0A0L7K481</accession>
<feature type="non-terminal residue" evidence="5">
    <location>
        <position position="314"/>
    </location>
</feature>
<protein>
    <submittedName>
        <fullName evidence="5">RNA-binding protein 41</fullName>
    </submittedName>
</protein>
<reference evidence="5 6" key="1">
    <citation type="journal article" date="2015" name="Genome Biol. Evol.">
        <title>The genome of winter moth (Operophtera brumata) provides a genomic perspective on sexual dimorphism and phenology.</title>
        <authorList>
            <person name="Derks M.F."/>
            <person name="Smit S."/>
            <person name="Salis L."/>
            <person name="Schijlen E."/>
            <person name="Bossers A."/>
            <person name="Mateman C."/>
            <person name="Pijl A.S."/>
            <person name="de Ridder D."/>
            <person name="Groenen M.A."/>
            <person name="Visser M.E."/>
            <person name="Megens H.J."/>
        </authorList>
    </citation>
    <scope>NUCLEOTIDE SEQUENCE [LARGE SCALE GENOMIC DNA]</scope>
    <source>
        <strain evidence="5">WM2013NL</strain>
        <tissue evidence="5">Head and thorax</tissue>
    </source>
</reference>
<keyword evidence="6" id="KW-1185">Reference proteome</keyword>
<evidence type="ECO:0000259" key="4">
    <source>
        <dbReference type="PROSITE" id="PS50102"/>
    </source>
</evidence>
<dbReference type="PANTHER" id="PTHR16105:SF2">
    <property type="entry name" value="RNA-BINDING PROTEIN 41"/>
    <property type="match status" value="1"/>
</dbReference>
<dbReference type="GO" id="GO:0005689">
    <property type="term" value="C:U12-type spliceosomal complex"/>
    <property type="evidence" value="ECO:0007669"/>
    <property type="project" value="TreeGrafter"/>
</dbReference>
<evidence type="ECO:0000313" key="6">
    <source>
        <dbReference type="Proteomes" id="UP000037510"/>
    </source>
</evidence>
<dbReference type="GO" id="GO:0097157">
    <property type="term" value="F:pre-mRNA intronic binding"/>
    <property type="evidence" value="ECO:0007669"/>
    <property type="project" value="TreeGrafter"/>
</dbReference>
<evidence type="ECO:0000313" key="5">
    <source>
        <dbReference type="EMBL" id="KOB55814.1"/>
    </source>
</evidence>
<dbReference type="InterPro" id="IPR012677">
    <property type="entry name" value="Nucleotide-bd_a/b_plait_sf"/>
</dbReference>
<dbReference type="PROSITE" id="PS50102">
    <property type="entry name" value="RRM"/>
    <property type="match status" value="1"/>
</dbReference>
<gene>
    <name evidence="5" type="ORF">OBRU01_25868</name>
</gene>
<evidence type="ECO:0000256" key="1">
    <source>
        <dbReference type="ARBA" id="ARBA00022884"/>
    </source>
</evidence>
<feature type="domain" description="RRM" evidence="4">
    <location>
        <begin position="236"/>
        <end position="308"/>
    </location>
</feature>
<evidence type="ECO:0000256" key="2">
    <source>
        <dbReference type="PROSITE-ProRule" id="PRU00176"/>
    </source>
</evidence>
<feature type="non-terminal residue" evidence="5">
    <location>
        <position position="1"/>
    </location>
</feature>
<dbReference type="InterPro" id="IPR000504">
    <property type="entry name" value="RRM_dom"/>
</dbReference>
<dbReference type="Gene3D" id="3.30.70.330">
    <property type="match status" value="1"/>
</dbReference>
<dbReference type="EMBL" id="JTDY01011536">
    <property type="protein sequence ID" value="KOB55814.1"/>
    <property type="molecule type" value="Genomic_DNA"/>
</dbReference>
<proteinExistence type="predicted"/>
<dbReference type="InterPro" id="IPR045164">
    <property type="entry name" value="RBM41/RNPC3"/>
</dbReference>
<dbReference type="PANTHER" id="PTHR16105">
    <property type="entry name" value="RNA-BINDING REGION-CONTAINING PROTEIN 3"/>
    <property type="match status" value="1"/>
</dbReference>
<dbReference type="Proteomes" id="UP000037510">
    <property type="component" value="Unassembled WGS sequence"/>
</dbReference>